<evidence type="ECO:0000256" key="4">
    <source>
        <dbReference type="ARBA" id="ARBA00022692"/>
    </source>
</evidence>
<feature type="transmembrane region" description="Helical" evidence="7">
    <location>
        <begin position="54"/>
        <end position="76"/>
    </location>
</feature>
<dbReference type="SUPFAM" id="SSF82861">
    <property type="entry name" value="Mechanosensitive channel protein MscS (YggB), transmembrane region"/>
    <property type="match status" value="1"/>
</dbReference>
<protein>
    <submittedName>
        <fullName evidence="11">Mechanosensitive ion channel</fullName>
    </submittedName>
</protein>
<evidence type="ECO:0000256" key="1">
    <source>
        <dbReference type="ARBA" id="ARBA00004651"/>
    </source>
</evidence>
<dbReference type="InterPro" id="IPR006685">
    <property type="entry name" value="MscS_channel_2nd"/>
</dbReference>
<dbReference type="InterPro" id="IPR023408">
    <property type="entry name" value="MscS_beta-dom_sf"/>
</dbReference>
<evidence type="ECO:0000256" key="7">
    <source>
        <dbReference type="SAM" id="Phobius"/>
    </source>
</evidence>
<evidence type="ECO:0000256" key="3">
    <source>
        <dbReference type="ARBA" id="ARBA00022475"/>
    </source>
</evidence>
<keyword evidence="5 7" id="KW-1133">Transmembrane helix</keyword>
<dbReference type="EMBL" id="WMIA01000004">
    <property type="protein sequence ID" value="MTF38334.1"/>
    <property type="molecule type" value="Genomic_DNA"/>
</dbReference>
<evidence type="ECO:0000256" key="2">
    <source>
        <dbReference type="ARBA" id="ARBA00008017"/>
    </source>
</evidence>
<dbReference type="Gene3D" id="2.30.30.60">
    <property type="match status" value="1"/>
</dbReference>
<dbReference type="Gene3D" id="3.30.70.100">
    <property type="match status" value="1"/>
</dbReference>
<evidence type="ECO:0000256" key="6">
    <source>
        <dbReference type="ARBA" id="ARBA00023136"/>
    </source>
</evidence>
<keyword evidence="6 7" id="KW-0472">Membrane</keyword>
<feature type="transmembrane region" description="Helical" evidence="7">
    <location>
        <begin position="88"/>
        <end position="109"/>
    </location>
</feature>
<dbReference type="RefSeq" id="WP_155083248.1">
    <property type="nucleotide sequence ID" value="NZ_WMIA01000004.1"/>
</dbReference>
<feature type="domain" description="Mechanosensitive ion channel transmembrane helices 2/3" evidence="10">
    <location>
        <begin position="133"/>
        <end position="173"/>
    </location>
</feature>
<dbReference type="InterPro" id="IPR010920">
    <property type="entry name" value="LSM_dom_sf"/>
</dbReference>
<comment type="subcellular location">
    <subcellularLocation>
        <location evidence="1">Cell membrane</location>
        <topology evidence="1">Multi-pass membrane protein</topology>
    </subcellularLocation>
</comment>
<dbReference type="PANTHER" id="PTHR30566:SF25">
    <property type="entry name" value="INNER MEMBRANE PROTEIN"/>
    <property type="match status" value="1"/>
</dbReference>
<dbReference type="InterPro" id="IPR049278">
    <property type="entry name" value="MS_channel_C"/>
</dbReference>
<feature type="transmembrane region" description="Helical" evidence="7">
    <location>
        <begin position="7"/>
        <end position="30"/>
    </location>
</feature>
<evidence type="ECO:0000313" key="11">
    <source>
        <dbReference type="EMBL" id="MTF38334.1"/>
    </source>
</evidence>
<dbReference type="InterPro" id="IPR011066">
    <property type="entry name" value="MscS_channel_C_sf"/>
</dbReference>
<dbReference type="InterPro" id="IPR049142">
    <property type="entry name" value="MS_channel_1st"/>
</dbReference>
<gene>
    <name evidence="11" type="ORF">GGC33_05285</name>
</gene>
<evidence type="ECO:0000259" key="10">
    <source>
        <dbReference type="Pfam" id="PF21088"/>
    </source>
</evidence>
<proteinExistence type="inferred from homology"/>
<keyword evidence="3" id="KW-1003">Cell membrane</keyword>
<evidence type="ECO:0000313" key="12">
    <source>
        <dbReference type="Proteomes" id="UP000437131"/>
    </source>
</evidence>
<sequence length="355" mass="40138">MMSFLNWQLLSSFLIPFLTVLLAGLIGFVIENRLQKFRQNLELQPDRFLGKYSFIIKSFRGVILTWSIVGAIALMLPGINIPSTLNILIEKILIVIALTMGTILVSRLAVNLIQLYSLENETAVSLTSLFEYLTKVLIFSIGFLIIIQSIGIKITALITAFGIGSLSIGLAFQNTLSNLISGVNIIVSRKIRPGDYIQLKDGEEGYVQDVELKYTLIKDIYNNIIVIPNAKIIDASFKNYTLDSSSILITIKIGVSYDSNLEKVEKVTLEVAKSILENTEGGDKEFEPFLRYENFDYFAINLTVYLKINEYFDKFIVTHEFMKAIHHKYQEENITMAYPLKYYGASGEIMNNNSQ</sequence>
<feature type="transmembrane region" description="Helical" evidence="7">
    <location>
        <begin position="129"/>
        <end position="147"/>
    </location>
</feature>
<dbReference type="InterPro" id="IPR011014">
    <property type="entry name" value="MscS_channel_TM-2"/>
</dbReference>
<dbReference type="SUPFAM" id="SSF50182">
    <property type="entry name" value="Sm-like ribonucleoproteins"/>
    <property type="match status" value="1"/>
</dbReference>
<organism evidence="11 12">
    <name type="scientific">Cyanobacterium aponinum 0216</name>
    <dbReference type="NCBI Taxonomy" id="2676140"/>
    <lineage>
        <taxon>Bacteria</taxon>
        <taxon>Bacillati</taxon>
        <taxon>Cyanobacteriota</taxon>
        <taxon>Cyanophyceae</taxon>
        <taxon>Oscillatoriophycideae</taxon>
        <taxon>Chroococcales</taxon>
        <taxon>Geminocystaceae</taxon>
        <taxon>Cyanobacterium</taxon>
    </lineage>
</organism>
<reference evidence="11 12" key="1">
    <citation type="submission" date="2019-11" db="EMBL/GenBank/DDBJ databases">
        <title>Isolation of a new High Light Tolerant Cyanobacteria.</title>
        <authorList>
            <person name="Dobson Z."/>
            <person name="Vaughn N."/>
            <person name="Vaughn M."/>
            <person name="Fromme P."/>
            <person name="Mazor Y."/>
        </authorList>
    </citation>
    <scope>NUCLEOTIDE SEQUENCE [LARGE SCALE GENOMIC DNA]</scope>
    <source>
        <strain evidence="11 12">0216</strain>
    </source>
</reference>
<dbReference type="AlphaFoldDB" id="A0A844GP19"/>
<evidence type="ECO:0000259" key="8">
    <source>
        <dbReference type="Pfam" id="PF00924"/>
    </source>
</evidence>
<dbReference type="GO" id="GO:0055085">
    <property type="term" value="P:transmembrane transport"/>
    <property type="evidence" value="ECO:0007669"/>
    <property type="project" value="InterPro"/>
</dbReference>
<dbReference type="Gene3D" id="1.10.287.1260">
    <property type="match status" value="1"/>
</dbReference>
<keyword evidence="4 7" id="KW-0812">Transmembrane</keyword>
<dbReference type="GO" id="GO:0005886">
    <property type="term" value="C:plasma membrane"/>
    <property type="evidence" value="ECO:0007669"/>
    <property type="project" value="UniProtKB-SubCell"/>
</dbReference>
<dbReference type="Pfam" id="PF00924">
    <property type="entry name" value="MS_channel_2nd"/>
    <property type="match status" value="1"/>
</dbReference>
<dbReference type="Pfam" id="PF21088">
    <property type="entry name" value="MS_channel_1st"/>
    <property type="match status" value="1"/>
</dbReference>
<dbReference type="PANTHER" id="PTHR30566">
    <property type="entry name" value="YNAI-RELATED MECHANOSENSITIVE ION CHANNEL"/>
    <property type="match status" value="1"/>
</dbReference>
<evidence type="ECO:0000256" key="5">
    <source>
        <dbReference type="ARBA" id="ARBA00022989"/>
    </source>
</evidence>
<comment type="caution">
    <text evidence="11">The sequence shown here is derived from an EMBL/GenBank/DDBJ whole genome shotgun (WGS) entry which is preliminary data.</text>
</comment>
<accession>A0A844GP19</accession>
<feature type="transmembrane region" description="Helical" evidence="7">
    <location>
        <begin position="154"/>
        <end position="172"/>
    </location>
</feature>
<evidence type="ECO:0000259" key="9">
    <source>
        <dbReference type="Pfam" id="PF21082"/>
    </source>
</evidence>
<dbReference type="Pfam" id="PF21082">
    <property type="entry name" value="MS_channel_3rd"/>
    <property type="match status" value="1"/>
</dbReference>
<name>A0A844GP19_9CHRO</name>
<dbReference type="SUPFAM" id="SSF82689">
    <property type="entry name" value="Mechanosensitive channel protein MscS (YggB), C-terminal domain"/>
    <property type="match status" value="1"/>
</dbReference>
<comment type="similarity">
    <text evidence="2">Belongs to the MscS (TC 1.A.23) family.</text>
</comment>
<feature type="domain" description="Mechanosensitive ion channel MscS" evidence="8">
    <location>
        <begin position="174"/>
        <end position="241"/>
    </location>
</feature>
<feature type="domain" description="Mechanosensitive ion channel MscS C-terminal" evidence="9">
    <location>
        <begin position="249"/>
        <end position="335"/>
    </location>
</feature>
<dbReference type="Proteomes" id="UP000437131">
    <property type="component" value="Unassembled WGS sequence"/>
</dbReference>